<keyword evidence="2" id="KW-0808">Transferase</keyword>
<proteinExistence type="predicted"/>
<protein>
    <submittedName>
        <fullName evidence="2">Glutathione S-transferase</fullName>
    </submittedName>
</protein>
<dbReference type="Proteomes" id="UP000006327">
    <property type="component" value="Unassembled WGS sequence"/>
</dbReference>
<dbReference type="RefSeq" id="WP_007615763.1">
    <property type="nucleotide sequence ID" value="NZ_BAEO01000005.1"/>
</dbReference>
<dbReference type="eggNOG" id="COG0625">
    <property type="taxonomic scope" value="Bacteria"/>
</dbReference>
<dbReference type="InterPro" id="IPR004045">
    <property type="entry name" value="Glutathione_S-Trfase_N"/>
</dbReference>
<reference evidence="2 3" key="1">
    <citation type="journal article" date="2017" name="Antonie Van Leeuwenhoek">
        <title>Rhizobium rhizosphaerae sp. nov., a novel species isolated from rice rhizosphere.</title>
        <authorList>
            <person name="Zhao J.J."/>
            <person name="Zhang J."/>
            <person name="Zhang R.J."/>
            <person name="Zhang C.W."/>
            <person name="Yin H.Q."/>
            <person name="Zhang X.X."/>
        </authorList>
    </citation>
    <scope>NUCLEOTIDE SEQUENCE [LARGE SCALE GENOMIC DNA]</scope>
    <source>
        <strain evidence="2 3">BSs20135</strain>
    </source>
</reference>
<dbReference type="PANTHER" id="PTHR43968">
    <property type="match status" value="1"/>
</dbReference>
<keyword evidence="3" id="KW-1185">Reference proteome</keyword>
<dbReference type="CDD" id="cd03196">
    <property type="entry name" value="GST_C_5"/>
    <property type="match status" value="1"/>
</dbReference>
<dbReference type="GO" id="GO:0016740">
    <property type="term" value="F:transferase activity"/>
    <property type="evidence" value="ECO:0007669"/>
    <property type="project" value="UniProtKB-KW"/>
</dbReference>
<dbReference type="PROSITE" id="PS50404">
    <property type="entry name" value="GST_NTER"/>
    <property type="match status" value="1"/>
</dbReference>
<dbReference type="InterPro" id="IPR050983">
    <property type="entry name" value="GST_Omega/HSP26"/>
</dbReference>
<dbReference type="Pfam" id="PF13410">
    <property type="entry name" value="GST_C_2"/>
    <property type="match status" value="1"/>
</dbReference>
<feature type="domain" description="GST N-terminal" evidence="1">
    <location>
        <begin position="6"/>
        <end position="89"/>
    </location>
</feature>
<dbReference type="SUPFAM" id="SSF47616">
    <property type="entry name" value="GST C-terminal domain-like"/>
    <property type="match status" value="1"/>
</dbReference>
<dbReference type="Gene3D" id="1.20.1050.10">
    <property type="match status" value="1"/>
</dbReference>
<dbReference type="Pfam" id="PF13417">
    <property type="entry name" value="GST_N_3"/>
    <property type="match status" value="1"/>
</dbReference>
<sequence length="218" mass="25277">MPALMPLPILYSLRNCPYAMRARIGIYKAQLQIDLREVNLKQKPADMLAASAKGTVPILVLDNALQPPTVIDESLDVMLWALTKNDPDDLLHGFDQNALPKMLDLIRLFDDEFKTCLNAYKAASRYREDNVTECRQACEVFIQKLENRLSDSAFLMSDQESLADIALMPFIRQFAKVERHWYLQAPYPRVREWLNFYLQSGMFTRVMGKHEFWINAED</sequence>
<dbReference type="PANTHER" id="PTHR43968:SF6">
    <property type="entry name" value="GLUTATHIONE S-TRANSFERASE OMEGA"/>
    <property type="match status" value="1"/>
</dbReference>
<evidence type="ECO:0000313" key="3">
    <source>
        <dbReference type="Proteomes" id="UP000006327"/>
    </source>
</evidence>
<dbReference type="InterPro" id="IPR036249">
    <property type="entry name" value="Thioredoxin-like_sf"/>
</dbReference>
<dbReference type="Gene3D" id="3.40.30.10">
    <property type="entry name" value="Glutaredoxin"/>
    <property type="match status" value="1"/>
</dbReference>
<accession>K6XZV4</accession>
<dbReference type="EMBL" id="BAEO01000005">
    <property type="protein sequence ID" value="GAC17186.1"/>
    <property type="molecule type" value="Genomic_DNA"/>
</dbReference>
<dbReference type="SUPFAM" id="SSF52833">
    <property type="entry name" value="Thioredoxin-like"/>
    <property type="match status" value="1"/>
</dbReference>
<comment type="caution">
    <text evidence="2">The sequence shown here is derived from an EMBL/GenBank/DDBJ whole genome shotgun (WGS) entry which is preliminary data.</text>
</comment>
<gene>
    <name evidence="2" type="ORF">GARC_0204</name>
</gene>
<dbReference type="InterPro" id="IPR036282">
    <property type="entry name" value="Glutathione-S-Trfase_C_sf"/>
</dbReference>
<organism evidence="2 3">
    <name type="scientific">Paraglaciecola arctica BSs20135</name>
    <dbReference type="NCBI Taxonomy" id="493475"/>
    <lineage>
        <taxon>Bacteria</taxon>
        <taxon>Pseudomonadati</taxon>
        <taxon>Pseudomonadota</taxon>
        <taxon>Gammaproteobacteria</taxon>
        <taxon>Alteromonadales</taxon>
        <taxon>Alteromonadaceae</taxon>
        <taxon>Paraglaciecola</taxon>
    </lineage>
</organism>
<name>K6XZV4_9ALTE</name>
<dbReference type="STRING" id="493475.GARC_0204"/>
<evidence type="ECO:0000259" key="1">
    <source>
        <dbReference type="PROSITE" id="PS50404"/>
    </source>
</evidence>
<dbReference type="GO" id="GO:0005737">
    <property type="term" value="C:cytoplasm"/>
    <property type="evidence" value="ECO:0007669"/>
    <property type="project" value="TreeGrafter"/>
</dbReference>
<dbReference type="AlphaFoldDB" id="K6XZV4"/>
<evidence type="ECO:0000313" key="2">
    <source>
        <dbReference type="EMBL" id="GAC17186.1"/>
    </source>
</evidence>